<accession>A0ABU7BZC1</accession>
<sequence>MTHSDPSVHTLSVGMPRALSQLVKSLCSLPKGVVTSQKPTHIPTVYNISGVICRSEPLEGKKHLCTTGVHVSYLCCKSQATSQNYYLLILSVYVGVRIQLQPQCLFVIHTSFCTYSALQKYCLNSSSFIMLQPQTLI</sequence>
<proteinExistence type="predicted"/>
<organism evidence="1 2">
    <name type="scientific">Ataeniobius toweri</name>
    <dbReference type="NCBI Taxonomy" id="208326"/>
    <lineage>
        <taxon>Eukaryota</taxon>
        <taxon>Metazoa</taxon>
        <taxon>Chordata</taxon>
        <taxon>Craniata</taxon>
        <taxon>Vertebrata</taxon>
        <taxon>Euteleostomi</taxon>
        <taxon>Actinopterygii</taxon>
        <taxon>Neopterygii</taxon>
        <taxon>Teleostei</taxon>
        <taxon>Neoteleostei</taxon>
        <taxon>Acanthomorphata</taxon>
        <taxon>Ovalentaria</taxon>
        <taxon>Atherinomorphae</taxon>
        <taxon>Cyprinodontiformes</taxon>
        <taxon>Goodeidae</taxon>
        <taxon>Ataeniobius</taxon>
    </lineage>
</organism>
<keyword evidence="2" id="KW-1185">Reference proteome</keyword>
<gene>
    <name evidence="1" type="ORF">ATANTOWER_007014</name>
</gene>
<dbReference type="EMBL" id="JAHUTI010070647">
    <property type="protein sequence ID" value="MED6255271.1"/>
    <property type="molecule type" value="Genomic_DNA"/>
</dbReference>
<evidence type="ECO:0000313" key="2">
    <source>
        <dbReference type="Proteomes" id="UP001345963"/>
    </source>
</evidence>
<comment type="caution">
    <text evidence="1">The sequence shown here is derived from an EMBL/GenBank/DDBJ whole genome shotgun (WGS) entry which is preliminary data.</text>
</comment>
<protein>
    <submittedName>
        <fullName evidence="1">Uncharacterized protein</fullName>
    </submittedName>
</protein>
<dbReference type="Proteomes" id="UP001345963">
    <property type="component" value="Unassembled WGS sequence"/>
</dbReference>
<name>A0ABU7BZC1_9TELE</name>
<reference evidence="1 2" key="1">
    <citation type="submission" date="2021-07" db="EMBL/GenBank/DDBJ databases">
        <authorList>
            <person name="Palmer J.M."/>
        </authorList>
    </citation>
    <scope>NUCLEOTIDE SEQUENCE [LARGE SCALE GENOMIC DNA]</scope>
    <source>
        <strain evidence="1 2">AT_MEX2019</strain>
        <tissue evidence="1">Muscle</tissue>
    </source>
</reference>
<evidence type="ECO:0000313" key="1">
    <source>
        <dbReference type="EMBL" id="MED6255271.1"/>
    </source>
</evidence>